<keyword evidence="2" id="KW-0732">Signal</keyword>
<name>A0A0B2B2H0_9ACTN</name>
<dbReference type="RefSeq" id="WP_100415381.1">
    <property type="nucleotide sequence ID" value="NZ_PGEZ01000002.1"/>
</dbReference>
<dbReference type="OrthoDB" id="115162at2"/>
<keyword evidence="4" id="KW-0456">Lyase</keyword>
<feature type="region of interest" description="Disordered" evidence="1">
    <location>
        <begin position="29"/>
        <end position="59"/>
    </location>
</feature>
<dbReference type="InterPro" id="IPR037523">
    <property type="entry name" value="VOC_core"/>
</dbReference>
<dbReference type="InterPro" id="IPR004360">
    <property type="entry name" value="Glyas_Fos-R_dOase_dom"/>
</dbReference>
<evidence type="ECO:0000313" key="5">
    <source>
        <dbReference type="Proteomes" id="UP000230842"/>
    </source>
</evidence>
<evidence type="ECO:0000256" key="2">
    <source>
        <dbReference type="SAM" id="SignalP"/>
    </source>
</evidence>
<dbReference type="Pfam" id="PF00903">
    <property type="entry name" value="Glyoxalase"/>
    <property type="match status" value="1"/>
</dbReference>
<keyword evidence="5" id="KW-1185">Reference proteome</keyword>
<dbReference type="SUPFAM" id="SSF54593">
    <property type="entry name" value="Glyoxalase/Bleomycin resistance protein/Dihydroxybiphenyl dioxygenase"/>
    <property type="match status" value="1"/>
</dbReference>
<proteinExistence type="predicted"/>
<sequence length="195" mass="19935">MRHLRPAPVALLTLLLLLGTAACGSTDERAAPAADAASTPTGDPDTSVSDDTVSDDTVSDDTATTMGAAGIGVADLRASATFYSEALGMSELTTFEIPGYMDEIVLGFDDSTRGASVVLMHYTDGRKHDYADNPVKLVFYVPDPTATAAAIEQAGGSIVLEPAPQASLGGAVVGLAKDLDGYTIELLEAGTGPVE</sequence>
<dbReference type="Gene3D" id="3.10.180.10">
    <property type="entry name" value="2,3-Dihydroxybiphenyl 1,2-Dioxygenase, domain 1"/>
    <property type="match status" value="1"/>
</dbReference>
<accession>A0A0B2B2H0</accession>
<gene>
    <name evidence="4" type="ORF">CLV56_3644</name>
</gene>
<feature type="signal peptide" evidence="2">
    <location>
        <begin position="1"/>
        <end position="21"/>
    </location>
</feature>
<reference evidence="4 5" key="1">
    <citation type="submission" date="2017-11" db="EMBL/GenBank/DDBJ databases">
        <title>Genomic Encyclopedia of Archaeal and Bacterial Type Strains, Phase II (KMG-II): From Individual Species to Whole Genera.</title>
        <authorList>
            <person name="Goeker M."/>
        </authorList>
    </citation>
    <scope>NUCLEOTIDE SEQUENCE [LARGE SCALE GENOMIC DNA]</scope>
    <source>
        <strain evidence="4 5">DSM 27763</strain>
    </source>
</reference>
<evidence type="ECO:0000313" key="4">
    <source>
        <dbReference type="EMBL" id="PJJ54140.1"/>
    </source>
</evidence>
<dbReference type="EMBL" id="PGEZ01000002">
    <property type="protein sequence ID" value="PJJ54140.1"/>
    <property type="molecule type" value="Genomic_DNA"/>
</dbReference>
<dbReference type="AlphaFoldDB" id="A0A0B2B2H0"/>
<dbReference type="PROSITE" id="PS51257">
    <property type="entry name" value="PROKAR_LIPOPROTEIN"/>
    <property type="match status" value="1"/>
</dbReference>
<comment type="caution">
    <text evidence="4">The sequence shown here is derived from an EMBL/GenBank/DDBJ whole genome shotgun (WGS) entry which is preliminary data.</text>
</comment>
<dbReference type="Proteomes" id="UP000230842">
    <property type="component" value="Unassembled WGS sequence"/>
</dbReference>
<protein>
    <submittedName>
        <fullName evidence="4">Putative enzyme related to lactoylglutathione lyase</fullName>
    </submittedName>
</protein>
<dbReference type="InterPro" id="IPR029068">
    <property type="entry name" value="Glyas_Bleomycin-R_OHBP_Dase"/>
</dbReference>
<evidence type="ECO:0000259" key="3">
    <source>
        <dbReference type="PROSITE" id="PS51819"/>
    </source>
</evidence>
<dbReference type="PROSITE" id="PS51819">
    <property type="entry name" value="VOC"/>
    <property type="match status" value="1"/>
</dbReference>
<evidence type="ECO:0000256" key="1">
    <source>
        <dbReference type="SAM" id="MobiDB-lite"/>
    </source>
</evidence>
<dbReference type="GO" id="GO:0016829">
    <property type="term" value="F:lyase activity"/>
    <property type="evidence" value="ECO:0007669"/>
    <property type="project" value="UniProtKB-KW"/>
</dbReference>
<feature type="domain" description="VOC" evidence="3">
    <location>
        <begin position="65"/>
        <end position="189"/>
    </location>
</feature>
<feature type="chain" id="PRO_5038835246" evidence="2">
    <location>
        <begin position="22"/>
        <end position="195"/>
    </location>
</feature>
<organism evidence="4 5">
    <name type="scientific">Mumia flava</name>
    <dbReference type="NCBI Taxonomy" id="1348852"/>
    <lineage>
        <taxon>Bacteria</taxon>
        <taxon>Bacillati</taxon>
        <taxon>Actinomycetota</taxon>
        <taxon>Actinomycetes</taxon>
        <taxon>Propionibacteriales</taxon>
        <taxon>Nocardioidaceae</taxon>
        <taxon>Mumia</taxon>
    </lineage>
</organism>
<feature type="compositionally biased region" description="Low complexity" evidence="1">
    <location>
        <begin position="31"/>
        <end position="51"/>
    </location>
</feature>